<gene>
    <name evidence="1" type="ORF">FOF46_04415</name>
</gene>
<dbReference type="OrthoDB" id="1046747at2"/>
<evidence type="ECO:0000313" key="2">
    <source>
        <dbReference type="Proteomes" id="UP000318833"/>
    </source>
</evidence>
<accession>A0A554VPX6</accession>
<dbReference type="Proteomes" id="UP000318833">
    <property type="component" value="Unassembled WGS sequence"/>
</dbReference>
<proteinExistence type="predicted"/>
<dbReference type="Gene3D" id="2.180.10.10">
    <property type="entry name" value="RHS repeat-associated core"/>
    <property type="match status" value="1"/>
</dbReference>
<evidence type="ECO:0000313" key="1">
    <source>
        <dbReference type="EMBL" id="TSE10544.1"/>
    </source>
</evidence>
<dbReference type="AlphaFoldDB" id="A0A554VPX6"/>
<protein>
    <recommendedName>
        <fullName evidence="3">RHS repeat protein</fullName>
    </recommendedName>
</protein>
<reference evidence="1 2" key="1">
    <citation type="submission" date="2019-07" db="EMBL/GenBank/DDBJ databases">
        <title>The draft genome sequence of Aquimarina algiphila M91.</title>
        <authorList>
            <person name="Meng X."/>
        </authorList>
    </citation>
    <scope>NUCLEOTIDE SEQUENCE [LARGE SCALE GENOMIC DNA]</scope>
    <source>
        <strain evidence="1 2">M91</strain>
    </source>
</reference>
<dbReference type="EMBL" id="VLNR01000006">
    <property type="protein sequence ID" value="TSE10544.1"/>
    <property type="molecule type" value="Genomic_DNA"/>
</dbReference>
<sequence length="306" mass="36064">MRLNYRILTLLIAVSSFLFGVKAQNDLAQLELKGSVKSLKEITSHATLDQKNNIIQKDSFNQAVELVFIQSGRLLKKSHWFDTKKNMGSKHTYTYDTLGFLNKIYNYSLDDHQESETVYTYNSQGEKIRTQEFIDGKLSQDFSYKYNSKGQVIEFIEHSINGKFIIEKTIFIYSGPNVFEKKIYNLANQLESVQTCTYDSNGNNFIDEHRNGVGEVDLRVHYTYENNKLHETNEYWFNKSKTTHYKMTYNEHGDQIESHMYYSDATPTEYNSTTYEYDNNNNWIKKIVYKNEIPMLVCEREIAYYE</sequence>
<evidence type="ECO:0008006" key="3">
    <source>
        <dbReference type="Google" id="ProtNLM"/>
    </source>
</evidence>
<keyword evidence="2" id="KW-1185">Reference proteome</keyword>
<organism evidence="1 2">
    <name type="scientific">Aquimarina algiphila</name>
    <dbReference type="NCBI Taxonomy" id="2047982"/>
    <lineage>
        <taxon>Bacteria</taxon>
        <taxon>Pseudomonadati</taxon>
        <taxon>Bacteroidota</taxon>
        <taxon>Flavobacteriia</taxon>
        <taxon>Flavobacteriales</taxon>
        <taxon>Flavobacteriaceae</taxon>
        <taxon>Aquimarina</taxon>
    </lineage>
</organism>
<name>A0A554VPX6_9FLAO</name>
<comment type="caution">
    <text evidence="1">The sequence shown here is derived from an EMBL/GenBank/DDBJ whole genome shotgun (WGS) entry which is preliminary data.</text>
</comment>
<dbReference type="RefSeq" id="WP_143915585.1">
    <property type="nucleotide sequence ID" value="NZ_CANMIK010000007.1"/>
</dbReference>